<keyword evidence="4" id="KW-0812">Transmembrane</keyword>
<accession>A0A381PUW4</accession>
<evidence type="ECO:0000259" key="10">
    <source>
        <dbReference type="Pfam" id="PF07715"/>
    </source>
</evidence>
<reference evidence="11" key="1">
    <citation type="submission" date="2018-05" db="EMBL/GenBank/DDBJ databases">
        <authorList>
            <person name="Lanie J.A."/>
            <person name="Ng W.-L."/>
            <person name="Kazmierczak K.M."/>
            <person name="Andrzejewski T.M."/>
            <person name="Davidsen T.M."/>
            <person name="Wayne K.J."/>
            <person name="Tettelin H."/>
            <person name="Glass J.I."/>
            <person name="Rusch D."/>
            <person name="Podicherti R."/>
            <person name="Tsui H.-C.T."/>
            <person name="Winkler M.E."/>
        </authorList>
    </citation>
    <scope>NUCLEOTIDE SEQUENCE</scope>
</reference>
<name>A0A381PUW4_9ZZZZ</name>
<keyword evidence="8" id="KW-0472">Membrane</keyword>
<dbReference type="PANTHER" id="PTHR32552:SF81">
    <property type="entry name" value="TONB-DEPENDENT OUTER MEMBRANE RECEPTOR"/>
    <property type="match status" value="1"/>
</dbReference>
<sequence>MSLFFFAIRGIFITVCLIYSLSISSANEIIDEVVVTADFLERKNSDLPKSISIIDQNEIKKIATQHFQELIYTIPNLNWSGDGNRPRYFQIRGVGELEQYEGAPNPSVGFLIDDIDFSGIGAVATLFDISQIEVLRGPQSGRYGANAIAGLIYMNSTNPTDEFTGKLNLRIGQDGEFAGGIAISDAYPGLDTLRYKASIHHHESNGFRKNSYLGRSNTNYRKETTLRGKLDWENSKDLFFRLSAMYIDINDGYDAFAIDNSFTTLSDKPGKDAQQSIGTSLKVNSERNELFVLHAITSLAKSDMQFSFDADWGNQNAWSPYTYDYVTINERKRTTFSQEFRFISTENARFFNDKGKWLLGIYILNLEEELSTINLGVYKDPIYLYESALNTTFNSKYEALNTALFGQLIFDVHSSAELTVGLRLENRKISYTDSLDFNLNPQEPMIGGEINYAIDLSENFNGYFSLTKGYKAGGFNLGIVPSGSREFHQEKNWNLETGFKSLWNNGMLAVNGSVFYNLRHDQQVRTSFQQVPNDPASFVFFTDNAAETESYGMEANMRWFPYEPLELNASVGLLKAKFKEFTILSNDLSGRDLAHAPSYSIGFGGIYNFNNGMFSRINISTRNDFYFDVSHNKKSMPFKLVNIGFGYETEKWSLQFWARNLLDERFAVRGFYFGNEPPDFNSSLYTRQGDPRQFGLTFDMRL</sequence>
<dbReference type="InterPro" id="IPR012910">
    <property type="entry name" value="Plug_dom"/>
</dbReference>
<keyword evidence="7" id="KW-0798">TonB box</keyword>
<dbReference type="EMBL" id="UINC01001104">
    <property type="protein sequence ID" value="SUZ70862.1"/>
    <property type="molecule type" value="Genomic_DNA"/>
</dbReference>
<evidence type="ECO:0000256" key="5">
    <source>
        <dbReference type="ARBA" id="ARBA00023004"/>
    </source>
</evidence>
<dbReference type="SUPFAM" id="SSF56935">
    <property type="entry name" value="Porins"/>
    <property type="match status" value="1"/>
</dbReference>
<dbReference type="Gene3D" id="2.40.170.20">
    <property type="entry name" value="TonB-dependent receptor, beta-barrel domain"/>
    <property type="match status" value="1"/>
</dbReference>
<proteinExistence type="predicted"/>
<evidence type="ECO:0000313" key="11">
    <source>
        <dbReference type="EMBL" id="SUZ70862.1"/>
    </source>
</evidence>
<evidence type="ECO:0000256" key="1">
    <source>
        <dbReference type="ARBA" id="ARBA00004571"/>
    </source>
</evidence>
<evidence type="ECO:0000256" key="7">
    <source>
        <dbReference type="ARBA" id="ARBA00023077"/>
    </source>
</evidence>
<evidence type="ECO:0000256" key="8">
    <source>
        <dbReference type="ARBA" id="ARBA00023136"/>
    </source>
</evidence>
<evidence type="ECO:0000256" key="9">
    <source>
        <dbReference type="ARBA" id="ARBA00023237"/>
    </source>
</evidence>
<dbReference type="InterPro" id="IPR036942">
    <property type="entry name" value="Beta-barrel_TonB_sf"/>
</dbReference>
<dbReference type="AlphaFoldDB" id="A0A381PUW4"/>
<evidence type="ECO:0000256" key="2">
    <source>
        <dbReference type="ARBA" id="ARBA00022448"/>
    </source>
</evidence>
<keyword evidence="3" id="KW-0410">Iron transport</keyword>
<dbReference type="GO" id="GO:0006826">
    <property type="term" value="P:iron ion transport"/>
    <property type="evidence" value="ECO:0007669"/>
    <property type="project" value="UniProtKB-KW"/>
</dbReference>
<protein>
    <recommendedName>
        <fullName evidence="10">TonB-dependent receptor plug domain-containing protein</fullName>
    </recommendedName>
</protein>
<keyword evidence="2" id="KW-0813">Transport</keyword>
<evidence type="ECO:0000256" key="6">
    <source>
        <dbReference type="ARBA" id="ARBA00023065"/>
    </source>
</evidence>
<feature type="domain" description="TonB-dependent receptor plug" evidence="10">
    <location>
        <begin position="44"/>
        <end position="150"/>
    </location>
</feature>
<dbReference type="PANTHER" id="PTHR32552">
    <property type="entry name" value="FERRICHROME IRON RECEPTOR-RELATED"/>
    <property type="match status" value="1"/>
</dbReference>
<dbReference type="InterPro" id="IPR039426">
    <property type="entry name" value="TonB-dep_rcpt-like"/>
</dbReference>
<organism evidence="11">
    <name type="scientific">marine metagenome</name>
    <dbReference type="NCBI Taxonomy" id="408172"/>
    <lineage>
        <taxon>unclassified sequences</taxon>
        <taxon>metagenomes</taxon>
        <taxon>ecological metagenomes</taxon>
    </lineage>
</organism>
<dbReference type="GO" id="GO:0009279">
    <property type="term" value="C:cell outer membrane"/>
    <property type="evidence" value="ECO:0007669"/>
    <property type="project" value="UniProtKB-SubCell"/>
</dbReference>
<dbReference type="Pfam" id="PF07715">
    <property type="entry name" value="Plug"/>
    <property type="match status" value="1"/>
</dbReference>
<dbReference type="PROSITE" id="PS52016">
    <property type="entry name" value="TONB_DEPENDENT_REC_3"/>
    <property type="match status" value="1"/>
</dbReference>
<keyword evidence="9" id="KW-0998">Cell outer membrane</keyword>
<evidence type="ECO:0000256" key="3">
    <source>
        <dbReference type="ARBA" id="ARBA00022496"/>
    </source>
</evidence>
<evidence type="ECO:0000256" key="4">
    <source>
        <dbReference type="ARBA" id="ARBA00022692"/>
    </source>
</evidence>
<gene>
    <name evidence="11" type="ORF">METZ01_LOCUS23716</name>
</gene>
<keyword evidence="5" id="KW-0408">Iron</keyword>
<keyword evidence="6" id="KW-0406">Ion transport</keyword>
<comment type="subcellular location">
    <subcellularLocation>
        <location evidence="1">Cell outer membrane</location>
        <topology evidence="1">Multi-pass membrane protein</topology>
    </subcellularLocation>
</comment>